<accession>A0A6L3GMJ7</accession>
<evidence type="ECO:0000256" key="1">
    <source>
        <dbReference type="SAM" id="Phobius"/>
    </source>
</evidence>
<dbReference type="Proteomes" id="UP000479773">
    <property type="component" value="Unassembled WGS sequence"/>
</dbReference>
<gene>
    <name evidence="2" type="ORF">F3B44_25615</name>
</gene>
<feature type="transmembrane region" description="Helical" evidence="1">
    <location>
        <begin position="164"/>
        <end position="184"/>
    </location>
</feature>
<keyword evidence="1" id="KW-0472">Membrane</keyword>
<sequence>MKDNMQNIADLIGALAEDIEEIKKKLEAKDTSDKDEAVKRLSVKLEPVIRFFGSSTPKNISEIFGSRASIENYKKSLSSEMIVGMQAYTVANEKNMREHGMLTVSEMLHKILEMQTTLADNQKTPVGIAQQKHGFWQIIRPNKAMKIIKRIWNKIPNGWYKNPYIWTGIVSLLVYTALFAASWMKWHEYRDENRLLKTVAAKHEITSVMLKELYPELAVTVGAY</sequence>
<dbReference type="AlphaFoldDB" id="A0A6L3GMJ7"/>
<evidence type="ECO:0000313" key="2">
    <source>
        <dbReference type="EMBL" id="KAA4742714.1"/>
    </source>
</evidence>
<evidence type="ECO:0000313" key="3">
    <source>
        <dbReference type="Proteomes" id="UP000479773"/>
    </source>
</evidence>
<name>A0A6L3GMJ7_BACFG</name>
<comment type="caution">
    <text evidence="2">The sequence shown here is derived from an EMBL/GenBank/DDBJ whole genome shotgun (WGS) entry which is preliminary data.</text>
</comment>
<organism evidence="2 3">
    <name type="scientific">Bacteroides fragilis</name>
    <dbReference type="NCBI Taxonomy" id="817"/>
    <lineage>
        <taxon>Bacteria</taxon>
        <taxon>Pseudomonadati</taxon>
        <taxon>Bacteroidota</taxon>
        <taxon>Bacteroidia</taxon>
        <taxon>Bacteroidales</taxon>
        <taxon>Bacteroidaceae</taxon>
        <taxon>Bacteroides</taxon>
    </lineage>
</organism>
<protein>
    <submittedName>
        <fullName evidence="2">Uncharacterized protein</fullName>
    </submittedName>
</protein>
<feature type="non-terminal residue" evidence="2">
    <location>
        <position position="224"/>
    </location>
</feature>
<dbReference type="EMBL" id="VWEQ01000158">
    <property type="protein sequence ID" value="KAA4742714.1"/>
    <property type="molecule type" value="Genomic_DNA"/>
</dbReference>
<proteinExistence type="predicted"/>
<keyword evidence="1" id="KW-0812">Transmembrane</keyword>
<keyword evidence="1" id="KW-1133">Transmembrane helix</keyword>
<reference evidence="2 3" key="1">
    <citation type="journal article" date="2019" name="Nat. Med.">
        <title>A library of human gut bacterial isolates paired with longitudinal multiomics data enables mechanistic microbiome research.</title>
        <authorList>
            <person name="Poyet M."/>
            <person name="Groussin M."/>
            <person name="Gibbons S.M."/>
            <person name="Avila-Pacheco J."/>
            <person name="Jiang X."/>
            <person name="Kearney S.M."/>
            <person name="Perrotta A.R."/>
            <person name="Berdy B."/>
            <person name="Zhao S."/>
            <person name="Lieberman T.D."/>
            <person name="Swanson P.K."/>
            <person name="Smith M."/>
            <person name="Roesemann S."/>
            <person name="Alexander J.E."/>
            <person name="Rich S.A."/>
            <person name="Livny J."/>
            <person name="Vlamakis H."/>
            <person name="Clish C."/>
            <person name="Bullock K."/>
            <person name="Deik A."/>
            <person name="Scott J."/>
            <person name="Pierce K.A."/>
            <person name="Xavier R.J."/>
            <person name="Alm E.J."/>
        </authorList>
    </citation>
    <scope>NUCLEOTIDE SEQUENCE [LARGE SCALE GENOMIC DNA]</scope>
    <source>
        <strain evidence="2 3">BIOML-A106</strain>
    </source>
</reference>